<comment type="subcellular location">
    <subcellularLocation>
        <location evidence="1">Cell membrane</location>
        <topology evidence="1">Multi-pass membrane protein</topology>
    </subcellularLocation>
</comment>
<dbReference type="PANTHER" id="PTHR47154:SF2">
    <property type="entry name" value="G-PROTEIN COUPLED RECEPTOR MTH-RELATED"/>
    <property type="match status" value="1"/>
</dbReference>
<evidence type="ECO:0000256" key="11">
    <source>
        <dbReference type="ARBA" id="ARBA00023180"/>
    </source>
</evidence>
<dbReference type="PANTHER" id="PTHR47154">
    <property type="entry name" value="G-PROTEIN COUPLED RECEPTOR MTH-RELATED"/>
    <property type="match status" value="1"/>
</dbReference>
<evidence type="ECO:0000256" key="14">
    <source>
        <dbReference type="SAM" id="SignalP"/>
    </source>
</evidence>
<dbReference type="InterPro" id="IPR023311">
    <property type="entry name" value="Methusela_ecto_dom_2"/>
</dbReference>
<feature type="transmembrane region" description="Helical" evidence="13">
    <location>
        <begin position="399"/>
        <end position="421"/>
    </location>
</feature>
<feature type="transmembrane region" description="Helical" evidence="13">
    <location>
        <begin position="347"/>
        <end position="365"/>
    </location>
</feature>
<feature type="transmembrane region" description="Helical" evidence="13">
    <location>
        <begin position="453"/>
        <end position="474"/>
    </location>
</feature>
<dbReference type="PROSITE" id="PS50261">
    <property type="entry name" value="G_PROTEIN_RECEP_F2_4"/>
    <property type="match status" value="1"/>
</dbReference>
<dbReference type="Pfam" id="PF06652">
    <property type="entry name" value="Methuselah_N"/>
    <property type="match status" value="1"/>
</dbReference>
<dbReference type="InterPro" id="IPR000832">
    <property type="entry name" value="GPCR_2_secretin-like"/>
</dbReference>
<comment type="caution">
    <text evidence="16">The sequence shown here is derived from an EMBL/GenBank/DDBJ whole genome shotgun (WGS) entry which is preliminary data.</text>
</comment>
<evidence type="ECO:0000256" key="3">
    <source>
        <dbReference type="ARBA" id="ARBA00022475"/>
    </source>
</evidence>
<feature type="transmembrane region" description="Helical" evidence="13">
    <location>
        <begin position="480"/>
        <end position="502"/>
    </location>
</feature>
<dbReference type="InterPro" id="IPR036272">
    <property type="entry name" value="Methuselah_N_sf"/>
</dbReference>
<feature type="chain" id="PRO_5042055232" description="G-protein coupled receptors family 2 profile 2 domain-containing protein" evidence="14">
    <location>
        <begin position="20"/>
        <end position="513"/>
    </location>
</feature>
<keyword evidence="5 14" id="KW-0732">Signal</keyword>
<feature type="signal peptide" evidence="14">
    <location>
        <begin position="1"/>
        <end position="19"/>
    </location>
</feature>
<evidence type="ECO:0000256" key="7">
    <source>
        <dbReference type="ARBA" id="ARBA00023040"/>
    </source>
</evidence>
<keyword evidence="4 13" id="KW-0812">Transmembrane</keyword>
<feature type="transmembrane region" description="Helical" evidence="13">
    <location>
        <begin position="247"/>
        <end position="264"/>
    </location>
</feature>
<accession>A0AAD4JXD2</accession>
<keyword evidence="12" id="KW-0807">Transducer</keyword>
<dbReference type="GO" id="GO:0008528">
    <property type="term" value="F:G protein-coupled peptide receptor activity"/>
    <property type="evidence" value="ECO:0007669"/>
    <property type="project" value="TreeGrafter"/>
</dbReference>
<feature type="transmembrane region" description="Helical" evidence="13">
    <location>
        <begin position="304"/>
        <end position="326"/>
    </location>
</feature>
<evidence type="ECO:0000256" key="8">
    <source>
        <dbReference type="ARBA" id="ARBA00023136"/>
    </source>
</evidence>
<keyword evidence="3" id="KW-1003">Cell membrane</keyword>
<comment type="similarity">
    <text evidence="2">Belongs to the G-protein coupled receptor 2 family. Mth subfamily.</text>
</comment>
<evidence type="ECO:0000256" key="1">
    <source>
        <dbReference type="ARBA" id="ARBA00004651"/>
    </source>
</evidence>
<evidence type="ECO:0000313" key="16">
    <source>
        <dbReference type="EMBL" id="KAH8369640.1"/>
    </source>
</evidence>
<sequence length="513" mass="59386">MRLWTGFIWFGLLINTLKAEILGCDYFDTVKLLPSQKLPNGSYQYENILITPEQTGEYDFEILQDGERVEVEKHLRGCACHLGVCIRFCCQTNALLLDDECKSSEDIAAELRFDPMINITLNDGTEVQRHVLKEFVVQHDLPVPCSRHFQLDALNDMTAGWTLFENGTLLRHSDARSLSKQEYCVQPHPIMSATNESIISLVPHNCYDKEPSRFALHLLHILSIICLIITIIVYLRYKKLRNLHGLCFINYMICISVVFIALLMDNLSRKHFDKFGCQVNGMRMSIDMAWFTIFTFRNCIQLGYLGYFAVMAGFNWLTVISYDLWISFKGNNYNVQRRASQTQFRTYNIYAWGVALLLTLIIMILDATLDSDDESLIPFIPGVALYTCWVKTFDWSSMLYFHGIISLQLIFNCIMFTLTAIRIVQVKNELKNLALPEEREKNVNLNRQTFGMFLRLFVIMGIVWTFEIFAYLAQGSRLEAFFSLFDYVNCAQGIIILILFVLKPSVLKLIWDR</sequence>
<organism evidence="16 17">
    <name type="scientific">Drosophila rubida</name>
    <dbReference type="NCBI Taxonomy" id="30044"/>
    <lineage>
        <taxon>Eukaryota</taxon>
        <taxon>Metazoa</taxon>
        <taxon>Ecdysozoa</taxon>
        <taxon>Arthropoda</taxon>
        <taxon>Hexapoda</taxon>
        <taxon>Insecta</taxon>
        <taxon>Pterygota</taxon>
        <taxon>Neoptera</taxon>
        <taxon>Endopterygota</taxon>
        <taxon>Diptera</taxon>
        <taxon>Brachycera</taxon>
        <taxon>Muscomorpha</taxon>
        <taxon>Ephydroidea</taxon>
        <taxon>Drosophilidae</taxon>
        <taxon>Drosophila</taxon>
    </lineage>
</organism>
<dbReference type="CDD" id="cd15039">
    <property type="entry name" value="7tmB3_Methuselah-like"/>
    <property type="match status" value="1"/>
</dbReference>
<dbReference type="EMBL" id="JAJJHW010002585">
    <property type="protein sequence ID" value="KAH8369640.1"/>
    <property type="molecule type" value="Genomic_DNA"/>
</dbReference>
<evidence type="ECO:0000256" key="4">
    <source>
        <dbReference type="ARBA" id="ARBA00022692"/>
    </source>
</evidence>
<dbReference type="SUPFAM" id="SSF81321">
    <property type="entry name" value="Family A G protein-coupled receptor-like"/>
    <property type="match status" value="1"/>
</dbReference>
<keyword evidence="11" id="KW-0325">Glycoprotein</keyword>
<dbReference type="Gene3D" id="2.30.160.11">
    <property type="match status" value="1"/>
</dbReference>
<dbReference type="GO" id="GO:0007166">
    <property type="term" value="P:cell surface receptor signaling pathway"/>
    <property type="evidence" value="ECO:0007669"/>
    <property type="project" value="InterPro"/>
</dbReference>
<dbReference type="Pfam" id="PF00002">
    <property type="entry name" value="7tm_2"/>
    <property type="match status" value="1"/>
</dbReference>
<reference evidence="16" key="1">
    <citation type="journal article" date="2021" name="Mol. Ecol. Resour.">
        <title>Phylogenomic analyses of the genus Drosophila reveals genomic signals of climate adaptation.</title>
        <authorList>
            <person name="Li F."/>
            <person name="Rane R.V."/>
            <person name="Luria V."/>
            <person name="Xiong Z."/>
            <person name="Chen J."/>
            <person name="Li Z."/>
            <person name="Catullo R.A."/>
            <person name="Griffin P.C."/>
            <person name="Schiffer M."/>
            <person name="Pearce S."/>
            <person name="Lee S.F."/>
            <person name="McElroy K."/>
            <person name="Stocker A."/>
            <person name="Shirriffs J."/>
            <person name="Cockerell F."/>
            <person name="Coppin C."/>
            <person name="Sgro C.M."/>
            <person name="Karger A."/>
            <person name="Cain J.W."/>
            <person name="Weber J.A."/>
            <person name="Santpere G."/>
            <person name="Kirschner M.W."/>
            <person name="Hoffmann A.A."/>
            <person name="Oakeshott J.G."/>
            <person name="Zhang G."/>
        </authorList>
    </citation>
    <scope>NUCLEOTIDE SEQUENCE</scope>
    <source>
        <strain evidence="16">BGI-SZ-2011g</strain>
    </source>
</reference>
<dbReference type="InterPro" id="IPR051384">
    <property type="entry name" value="Mth_GPCR"/>
</dbReference>
<dbReference type="AlphaFoldDB" id="A0AAD4JXD2"/>
<dbReference type="GO" id="GO:0005886">
    <property type="term" value="C:plasma membrane"/>
    <property type="evidence" value="ECO:0007669"/>
    <property type="project" value="UniProtKB-SubCell"/>
</dbReference>
<dbReference type="Proteomes" id="UP001200034">
    <property type="component" value="Unassembled WGS sequence"/>
</dbReference>
<feature type="domain" description="G-protein coupled receptors family 2 profile 2" evidence="15">
    <location>
        <begin position="212"/>
        <end position="504"/>
    </location>
</feature>
<evidence type="ECO:0000256" key="12">
    <source>
        <dbReference type="ARBA" id="ARBA00023224"/>
    </source>
</evidence>
<evidence type="ECO:0000256" key="13">
    <source>
        <dbReference type="SAM" id="Phobius"/>
    </source>
</evidence>
<keyword evidence="7" id="KW-0297">G-protein coupled receptor</keyword>
<dbReference type="SUPFAM" id="SSF63877">
    <property type="entry name" value="Methuselah ectodomain"/>
    <property type="match status" value="1"/>
</dbReference>
<evidence type="ECO:0000256" key="9">
    <source>
        <dbReference type="ARBA" id="ARBA00023157"/>
    </source>
</evidence>
<name>A0AAD4JXD2_9MUSC</name>
<keyword evidence="6 13" id="KW-1133">Transmembrane helix</keyword>
<gene>
    <name evidence="16" type="ORF">KR093_000401</name>
</gene>
<evidence type="ECO:0000313" key="17">
    <source>
        <dbReference type="Proteomes" id="UP001200034"/>
    </source>
</evidence>
<evidence type="ECO:0000256" key="6">
    <source>
        <dbReference type="ARBA" id="ARBA00022989"/>
    </source>
</evidence>
<dbReference type="Gene3D" id="1.20.1070.10">
    <property type="entry name" value="Rhodopsin 7-helix transmembrane proteins"/>
    <property type="match status" value="1"/>
</dbReference>
<evidence type="ECO:0000259" key="15">
    <source>
        <dbReference type="PROSITE" id="PS50261"/>
    </source>
</evidence>
<dbReference type="InterPro" id="IPR044860">
    <property type="entry name" value="Methusela_ecto_dom_1"/>
</dbReference>
<keyword evidence="8 13" id="KW-0472">Membrane</keyword>
<keyword evidence="10" id="KW-0675">Receptor</keyword>
<proteinExistence type="inferred from homology"/>
<dbReference type="CDD" id="cd00251">
    <property type="entry name" value="Mth_Ecto"/>
    <property type="match status" value="1"/>
</dbReference>
<evidence type="ECO:0000256" key="10">
    <source>
        <dbReference type="ARBA" id="ARBA00023170"/>
    </source>
</evidence>
<dbReference type="Gene3D" id="2.170.180.11">
    <property type="entry name" value="Methuselah ectodomain, domain 2"/>
    <property type="match status" value="1"/>
</dbReference>
<feature type="transmembrane region" description="Helical" evidence="13">
    <location>
        <begin position="214"/>
        <end position="235"/>
    </location>
</feature>
<evidence type="ECO:0000256" key="2">
    <source>
        <dbReference type="ARBA" id="ARBA00008979"/>
    </source>
</evidence>
<protein>
    <recommendedName>
        <fullName evidence="15">G-protein coupled receptors family 2 profile 2 domain-containing protein</fullName>
    </recommendedName>
</protein>
<dbReference type="InterPro" id="IPR017981">
    <property type="entry name" value="GPCR_2-like_7TM"/>
</dbReference>
<dbReference type="InterPro" id="IPR010596">
    <property type="entry name" value="Methuselah_N_dom"/>
</dbReference>
<keyword evidence="9" id="KW-1015">Disulfide bond</keyword>
<evidence type="ECO:0000256" key="5">
    <source>
        <dbReference type="ARBA" id="ARBA00022729"/>
    </source>
</evidence>
<keyword evidence="17" id="KW-1185">Reference proteome</keyword>